<evidence type="ECO:0000256" key="1">
    <source>
        <dbReference type="SAM" id="Phobius"/>
    </source>
</evidence>
<evidence type="ECO:0000313" key="2">
    <source>
        <dbReference type="EMBL" id="PAD80988.1"/>
    </source>
</evidence>
<protein>
    <submittedName>
        <fullName evidence="2">Uncharacterized protein</fullName>
    </submittedName>
</protein>
<reference evidence="2 3" key="1">
    <citation type="submission" date="2017-07" db="EMBL/GenBank/DDBJ databases">
        <title>Isolation and whole genome analysis of endospore-forming bacteria from heroin.</title>
        <authorList>
            <person name="Kalinowski J."/>
            <person name="Ahrens B."/>
            <person name="Al-Dilaimi A."/>
            <person name="Winkler A."/>
            <person name="Wibberg D."/>
            <person name="Schleenbecker U."/>
            <person name="Ruckert C."/>
            <person name="Wolfel R."/>
            <person name="Grass G."/>
        </authorList>
    </citation>
    <scope>NUCLEOTIDE SEQUENCE [LARGE SCALE GENOMIC DNA]</scope>
    <source>
        <strain evidence="2 3">7521-2</strain>
    </source>
</reference>
<dbReference type="AlphaFoldDB" id="A0AA91TNK7"/>
<evidence type="ECO:0000313" key="3">
    <source>
        <dbReference type="Proteomes" id="UP000216961"/>
    </source>
</evidence>
<feature type="transmembrane region" description="Helical" evidence="1">
    <location>
        <begin position="41"/>
        <end position="61"/>
    </location>
</feature>
<keyword evidence="1" id="KW-0812">Transmembrane</keyword>
<accession>A0AA91TNK7</accession>
<comment type="caution">
    <text evidence="2">The sequence shown here is derived from an EMBL/GenBank/DDBJ whole genome shotgun (WGS) entry which is preliminary data.</text>
</comment>
<sequence>MNPIVVMIIIGLAVLIDYFWLDRNKSRWGWMKNWSSFGKGLFFSVFIIISILIYVGLSAVYF</sequence>
<dbReference type="RefSeq" id="WP_095333810.1">
    <property type="nucleotide sequence ID" value="NZ_CP026033.1"/>
</dbReference>
<keyword evidence="1" id="KW-1133">Transmembrane helix</keyword>
<gene>
    <name evidence="2" type="ORF">CHH57_22280</name>
</gene>
<proteinExistence type="predicted"/>
<organism evidence="2 3">
    <name type="scientific">Niallia circulans</name>
    <name type="common">Bacillus circulans</name>
    <dbReference type="NCBI Taxonomy" id="1397"/>
    <lineage>
        <taxon>Bacteria</taxon>
        <taxon>Bacillati</taxon>
        <taxon>Bacillota</taxon>
        <taxon>Bacilli</taxon>
        <taxon>Bacillales</taxon>
        <taxon>Bacillaceae</taxon>
        <taxon>Niallia</taxon>
    </lineage>
</organism>
<keyword evidence="1" id="KW-0472">Membrane</keyword>
<feature type="transmembrane region" description="Helical" evidence="1">
    <location>
        <begin position="6"/>
        <end position="21"/>
    </location>
</feature>
<dbReference type="EMBL" id="NPBQ01000134">
    <property type="protein sequence ID" value="PAD80988.1"/>
    <property type="molecule type" value="Genomic_DNA"/>
</dbReference>
<name>A0AA91TNK7_NIACI</name>
<dbReference type="Proteomes" id="UP000216961">
    <property type="component" value="Unassembled WGS sequence"/>
</dbReference>